<dbReference type="GO" id="GO:0032259">
    <property type="term" value="P:methylation"/>
    <property type="evidence" value="ECO:0007669"/>
    <property type="project" value="UniProtKB-KW"/>
</dbReference>
<feature type="active site" evidence="6">
    <location>
        <position position="378"/>
    </location>
</feature>
<dbReference type="Pfam" id="PF00145">
    <property type="entry name" value="DNA_methylase"/>
    <property type="match status" value="1"/>
</dbReference>
<dbReference type="GO" id="GO:0009307">
    <property type="term" value="P:DNA restriction-modification system"/>
    <property type="evidence" value="ECO:0007669"/>
    <property type="project" value="UniProtKB-KW"/>
</dbReference>
<dbReference type="Proteomes" id="UP001139089">
    <property type="component" value="Unassembled WGS sequence"/>
</dbReference>
<dbReference type="NCBIfam" id="TIGR00675">
    <property type="entry name" value="dcm"/>
    <property type="match status" value="1"/>
</dbReference>
<evidence type="ECO:0000256" key="7">
    <source>
        <dbReference type="RuleBase" id="RU000416"/>
    </source>
</evidence>
<dbReference type="GO" id="GO:0044027">
    <property type="term" value="P:negative regulation of gene expression via chromosomal CpG island methylation"/>
    <property type="evidence" value="ECO:0007669"/>
    <property type="project" value="TreeGrafter"/>
</dbReference>
<dbReference type="EMBL" id="JAJOZR010000009">
    <property type="protein sequence ID" value="MCD7110465.1"/>
    <property type="molecule type" value="Genomic_DNA"/>
</dbReference>
<dbReference type="RefSeq" id="WP_231815670.1">
    <property type="nucleotide sequence ID" value="NZ_JAJOZR010000009.1"/>
</dbReference>
<dbReference type="InterPro" id="IPR001525">
    <property type="entry name" value="C5_MeTfrase"/>
</dbReference>
<evidence type="ECO:0000256" key="1">
    <source>
        <dbReference type="ARBA" id="ARBA00022603"/>
    </source>
</evidence>
<evidence type="ECO:0000256" key="2">
    <source>
        <dbReference type="ARBA" id="ARBA00022679"/>
    </source>
</evidence>
<dbReference type="Gene3D" id="3.90.120.10">
    <property type="entry name" value="DNA Methylase, subunit A, domain 2"/>
    <property type="match status" value="1"/>
</dbReference>
<keyword evidence="10" id="KW-1185">Reference proteome</keyword>
<dbReference type="PANTHER" id="PTHR10629">
    <property type="entry name" value="CYTOSINE-SPECIFIC METHYLTRANSFERASE"/>
    <property type="match status" value="1"/>
</dbReference>
<dbReference type="EC" id="2.1.1.37" evidence="8"/>
<organism evidence="9 10">
    <name type="scientific">Rhizobium quercicola</name>
    <dbReference type="NCBI Taxonomy" id="2901226"/>
    <lineage>
        <taxon>Bacteria</taxon>
        <taxon>Pseudomonadati</taxon>
        <taxon>Pseudomonadota</taxon>
        <taxon>Alphaproteobacteria</taxon>
        <taxon>Hyphomicrobiales</taxon>
        <taxon>Rhizobiaceae</taxon>
        <taxon>Rhizobium/Agrobacterium group</taxon>
        <taxon>Rhizobium</taxon>
    </lineage>
</organism>
<evidence type="ECO:0000256" key="5">
    <source>
        <dbReference type="ARBA" id="ARBA00047422"/>
    </source>
</evidence>
<dbReference type="PROSITE" id="PS00094">
    <property type="entry name" value="C5_MTASE_1"/>
    <property type="match status" value="1"/>
</dbReference>
<evidence type="ECO:0000313" key="9">
    <source>
        <dbReference type="EMBL" id="MCD7110465.1"/>
    </source>
</evidence>
<dbReference type="Gene3D" id="3.40.50.150">
    <property type="entry name" value="Vaccinia Virus protein VP39"/>
    <property type="match status" value="1"/>
</dbReference>
<keyword evidence="4" id="KW-0680">Restriction system</keyword>
<evidence type="ECO:0000256" key="8">
    <source>
        <dbReference type="RuleBase" id="RU000417"/>
    </source>
</evidence>
<reference evidence="9" key="1">
    <citation type="submission" date="2021-12" db="EMBL/GenBank/DDBJ databases">
        <authorList>
            <person name="Li Y."/>
        </authorList>
    </citation>
    <scope>NUCLEOTIDE SEQUENCE</scope>
    <source>
        <strain evidence="9">DKSPLA3</strain>
    </source>
</reference>
<keyword evidence="1 6" id="KW-0489">Methyltransferase</keyword>
<comment type="catalytic activity">
    <reaction evidence="5 8">
        <text>a 2'-deoxycytidine in DNA + S-adenosyl-L-methionine = a 5-methyl-2'-deoxycytidine in DNA + S-adenosyl-L-homocysteine + H(+)</text>
        <dbReference type="Rhea" id="RHEA:13681"/>
        <dbReference type="Rhea" id="RHEA-COMP:11369"/>
        <dbReference type="Rhea" id="RHEA-COMP:11370"/>
        <dbReference type="ChEBI" id="CHEBI:15378"/>
        <dbReference type="ChEBI" id="CHEBI:57856"/>
        <dbReference type="ChEBI" id="CHEBI:59789"/>
        <dbReference type="ChEBI" id="CHEBI:85452"/>
        <dbReference type="ChEBI" id="CHEBI:85454"/>
        <dbReference type="EC" id="2.1.1.37"/>
    </reaction>
</comment>
<evidence type="ECO:0000313" key="10">
    <source>
        <dbReference type="Proteomes" id="UP001139089"/>
    </source>
</evidence>
<gene>
    <name evidence="9" type="primary">dcm</name>
    <name evidence="9" type="ORF">LRX75_15625</name>
</gene>
<dbReference type="InterPro" id="IPR031303">
    <property type="entry name" value="C5_meth_CS"/>
</dbReference>
<dbReference type="InterPro" id="IPR018117">
    <property type="entry name" value="C5_DNA_meth_AS"/>
</dbReference>
<dbReference type="PRINTS" id="PR00105">
    <property type="entry name" value="C5METTRFRASE"/>
</dbReference>
<comment type="caution">
    <text evidence="9">The sequence shown here is derived from an EMBL/GenBank/DDBJ whole genome shotgun (WGS) entry which is preliminary data.</text>
</comment>
<comment type="similarity">
    <text evidence="6 7">Belongs to the class I-like SAM-binding methyltransferase superfamily. C5-methyltransferase family.</text>
</comment>
<dbReference type="InterPro" id="IPR029063">
    <property type="entry name" value="SAM-dependent_MTases_sf"/>
</dbReference>
<dbReference type="SUPFAM" id="SSF53335">
    <property type="entry name" value="S-adenosyl-L-methionine-dependent methyltransferases"/>
    <property type="match status" value="1"/>
</dbReference>
<keyword evidence="3 6" id="KW-0949">S-adenosyl-L-methionine</keyword>
<name>A0A9X1NU81_9HYPH</name>
<keyword evidence="2 6" id="KW-0808">Transferase</keyword>
<dbReference type="AlphaFoldDB" id="A0A9X1NU81"/>
<dbReference type="GO" id="GO:0003677">
    <property type="term" value="F:DNA binding"/>
    <property type="evidence" value="ECO:0007669"/>
    <property type="project" value="TreeGrafter"/>
</dbReference>
<sequence>MNGESVILGNAKSDLLDLRKKMSALILETARQVGELSRHVKPRKIRAFLRTECRLPSSELATYLKFDEKLREHMNVLQKANITYPLAKALTAADDDARREAVALIASGSTLDARDVTAIARRIRQDRYASQDLALAKRRADVAKLAGANLMRLKAGFEASLSGLIDEVDTFIARHMPLPDEDWQPDPSNPSYKEAVEKICDTATPLRQSFEVVYGYDHYLSEAEFKVADPNHPHVVVSKAWHGLNRFAQAKFGSDGGFAFDESKNAFYTYDILNALIELLADKNIQPRTAIQRKPVIAAPYKKATALKALELCAGAGGLALGLQAAGFQHLALFEKDKHAAATLRHNLPGSPVYEEDIRRDFCEFEGRVDLLAGGMPCQPYSVQGSMRGPEDKIDLFRDGVRILKQVKPRAFIFENVRGFNAPVFSSYRAELLHGFEAAGYETDAFILNAEDFGVPQSRNRIFLVGMARGELNRYRRPPRKTSHQSSIGAALADLMSANGWSGAAAWSEQFDDRPSPTVVCHASSSYDSVTNTWAQVGIDPAGIPLSGPTEEEAFAGGPGFLPKMTNAMRARLQGFPDRWKFSGGKVAQARQIGNAVPPPLGIIVGLSVLAALEGVGVDYNAVLHRPIIADEQIGQPWQVAKRLNLNGMMRDLEQDGEGSPRVAERVL</sequence>
<dbReference type="PROSITE" id="PS00095">
    <property type="entry name" value="C5_MTASE_2"/>
    <property type="match status" value="1"/>
</dbReference>
<evidence type="ECO:0000256" key="3">
    <source>
        <dbReference type="ARBA" id="ARBA00022691"/>
    </source>
</evidence>
<evidence type="ECO:0000256" key="4">
    <source>
        <dbReference type="ARBA" id="ARBA00022747"/>
    </source>
</evidence>
<dbReference type="PROSITE" id="PS51679">
    <property type="entry name" value="SAM_MT_C5"/>
    <property type="match status" value="1"/>
</dbReference>
<protein>
    <recommendedName>
        <fullName evidence="8">Cytosine-specific methyltransferase</fullName>
        <ecNumber evidence="8">2.1.1.37</ecNumber>
    </recommendedName>
</protein>
<dbReference type="InterPro" id="IPR050390">
    <property type="entry name" value="C5-Methyltransferase"/>
</dbReference>
<dbReference type="GO" id="GO:0003886">
    <property type="term" value="F:DNA (cytosine-5-)-methyltransferase activity"/>
    <property type="evidence" value="ECO:0007669"/>
    <property type="project" value="UniProtKB-EC"/>
</dbReference>
<accession>A0A9X1NU81</accession>
<dbReference type="PANTHER" id="PTHR10629:SF52">
    <property type="entry name" value="DNA (CYTOSINE-5)-METHYLTRANSFERASE 1"/>
    <property type="match status" value="1"/>
</dbReference>
<evidence type="ECO:0000256" key="6">
    <source>
        <dbReference type="PROSITE-ProRule" id="PRU01016"/>
    </source>
</evidence>
<proteinExistence type="inferred from homology"/>